<dbReference type="PANTHER" id="PTHR23501">
    <property type="entry name" value="MAJOR FACILITATOR SUPERFAMILY"/>
    <property type="match status" value="1"/>
</dbReference>
<feature type="transmembrane region" description="Helical" evidence="6">
    <location>
        <begin position="117"/>
        <end position="139"/>
    </location>
</feature>
<dbReference type="InterPro" id="IPR036259">
    <property type="entry name" value="MFS_trans_sf"/>
</dbReference>
<evidence type="ECO:0000256" key="3">
    <source>
        <dbReference type="ARBA" id="ARBA00022692"/>
    </source>
</evidence>
<dbReference type="GO" id="GO:0022857">
    <property type="term" value="F:transmembrane transporter activity"/>
    <property type="evidence" value="ECO:0007669"/>
    <property type="project" value="InterPro"/>
</dbReference>
<dbReference type="Pfam" id="PF07690">
    <property type="entry name" value="MFS_1"/>
    <property type="match status" value="1"/>
</dbReference>
<keyword evidence="3 6" id="KW-0812">Transmembrane</keyword>
<organism evidence="8 9">
    <name type="scientific">Paenibacillus ginsengarvi</name>
    <dbReference type="NCBI Taxonomy" id="400777"/>
    <lineage>
        <taxon>Bacteria</taxon>
        <taxon>Bacillati</taxon>
        <taxon>Bacillota</taxon>
        <taxon>Bacilli</taxon>
        <taxon>Bacillales</taxon>
        <taxon>Paenibacillaceae</taxon>
        <taxon>Paenibacillus</taxon>
    </lineage>
</organism>
<comment type="subcellular location">
    <subcellularLocation>
        <location evidence="1">Cell membrane</location>
        <topology evidence="1">Multi-pass membrane protein</topology>
    </subcellularLocation>
</comment>
<keyword evidence="5 6" id="KW-0472">Membrane</keyword>
<feature type="transmembrane region" description="Helical" evidence="6">
    <location>
        <begin position="62"/>
        <end position="82"/>
    </location>
</feature>
<feature type="transmembrane region" description="Helical" evidence="6">
    <location>
        <begin position="181"/>
        <end position="201"/>
    </location>
</feature>
<feature type="transmembrane region" description="Helical" evidence="6">
    <location>
        <begin position="91"/>
        <end position="111"/>
    </location>
</feature>
<evidence type="ECO:0000256" key="4">
    <source>
        <dbReference type="ARBA" id="ARBA00022989"/>
    </source>
</evidence>
<feature type="transmembrane region" description="Helical" evidence="6">
    <location>
        <begin position="238"/>
        <end position="256"/>
    </location>
</feature>
<dbReference type="PRINTS" id="PR01036">
    <property type="entry name" value="TCRTETB"/>
</dbReference>
<protein>
    <submittedName>
        <fullName evidence="8">MFS transporter</fullName>
    </submittedName>
</protein>
<feature type="transmembrane region" description="Helical" evidence="6">
    <location>
        <begin position="439"/>
        <end position="456"/>
    </location>
</feature>
<dbReference type="SUPFAM" id="SSF103473">
    <property type="entry name" value="MFS general substrate transporter"/>
    <property type="match status" value="1"/>
</dbReference>
<dbReference type="InterPro" id="IPR020846">
    <property type="entry name" value="MFS_dom"/>
</dbReference>
<evidence type="ECO:0000313" key="9">
    <source>
        <dbReference type="Proteomes" id="UP000282311"/>
    </source>
</evidence>
<feature type="transmembrane region" description="Helical" evidence="6">
    <location>
        <begin position="213"/>
        <end position="232"/>
    </location>
</feature>
<dbReference type="OrthoDB" id="9778875at2"/>
<accession>A0A3B0CI77</accession>
<evidence type="ECO:0000256" key="5">
    <source>
        <dbReference type="ARBA" id="ARBA00023136"/>
    </source>
</evidence>
<sequence>MLYFYISGWKVTPLSATGSIFSSRYLALTVGIILAVMAIGFEGLAVTTVAPVIAGDLQGLHLFGWIFSAYLLAQIIGTMIIGRQIDRKGPALLFTIALILFAVGLVAAAIANDMYMLIAARALQGFGAGSMYTCMYTAISLQYPDHLRAKILGALGTAYVLPSMLGPYVAGVIAQTWSWRYVFWGVLPILLVAAILSMPVFRKLKMPPAAGKPESGVIGLSVLLALGTGMFLSGLGMLPRVLGIALLLAGLALMIVPLRRLLPAGTFALRPGLSSLIASRGLFFAAYVCTQNFLVLSLTETKGLSADKAGLIVASAALSWSIIAILQARWDAADQGRGRHKRIMAGVVLMILGIGMLVWVPAVHVPLAIFGEIVAGIGIGLAHTTSGTVAFTLVKGGQSGQVSGSLQFADSFTPGVAVGIGGAIIAISQTAGRSLEGGITIAMTFCVALVLLSLYASGRTRRVQATEAETSAQAIS</sequence>
<gene>
    <name evidence="8" type="ORF">D7M11_13095</name>
</gene>
<feature type="transmembrane region" description="Helical" evidence="6">
    <location>
        <begin position="25"/>
        <end position="50"/>
    </location>
</feature>
<feature type="transmembrane region" description="Helical" evidence="6">
    <location>
        <begin position="151"/>
        <end position="169"/>
    </location>
</feature>
<evidence type="ECO:0000313" key="8">
    <source>
        <dbReference type="EMBL" id="RKN84418.1"/>
    </source>
</evidence>
<dbReference type="GO" id="GO:0005886">
    <property type="term" value="C:plasma membrane"/>
    <property type="evidence" value="ECO:0007669"/>
    <property type="project" value="UniProtKB-SubCell"/>
</dbReference>
<feature type="transmembrane region" description="Helical" evidence="6">
    <location>
        <begin position="310"/>
        <end position="330"/>
    </location>
</feature>
<evidence type="ECO:0000256" key="1">
    <source>
        <dbReference type="ARBA" id="ARBA00004651"/>
    </source>
</evidence>
<dbReference type="PANTHER" id="PTHR23501:SF154">
    <property type="entry name" value="MULTIDRUG-EFFLUX TRANSPORTER RV1634-RELATED"/>
    <property type="match status" value="1"/>
</dbReference>
<feature type="transmembrane region" description="Helical" evidence="6">
    <location>
        <begin position="406"/>
        <end position="427"/>
    </location>
</feature>
<feature type="domain" description="Major facilitator superfamily (MFS) profile" evidence="7">
    <location>
        <begin position="28"/>
        <end position="461"/>
    </location>
</feature>
<dbReference type="Gene3D" id="1.20.1250.20">
    <property type="entry name" value="MFS general substrate transporter like domains"/>
    <property type="match status" value="2"/>
</dbReference>
<comment type="caution">
    <text evidence="8">The sequence shown here is derived from an EMBL/GenBank/DDBJ whole genome shotgun (WGS) entry which is preliminary data.</text>
</comment>
<dbReference type="PROSITE" id="PS50850">
    <property type="entry name" value="MFS"/>
    <property type="match status" value="1"/>
</dbReference>
<dbReference type="AlphaFoldDB" id="A0A3B0CI77"/>
<feature type="transmembrane region" description="Helical" evidence="6">
    <location>
        <begin position="368"/>
        <end position="394"/>
    </location>
</feature>
<dbReference type="Proteomes" id="UP000282311">
    <property type="component" value="Unassembled WGS sequence"/>
</dbReference>
<keyword evidence="2" id="KW-0813">Transport</keyword>
<keyword evidence="4 6" id="KW-1133">Transmembrane helix</keyword>
<feature type="transmembrane region" description="Helical" evidence="6">
    <location>
        <begin position="277"/>
        <end position="298"/>
    </location>
</feature>
<reference evidence="8 9" key="1">
    <citation type="journal article" date="2007" name="Int. J. Syst. Evol. Microbiol.">
        <title>Paenibacillus ginsengarvi sp. nov., isolated from soil from ginseng cultivation.</title>
        <authorList>
            <person name="Yoon M.H."/>
            <person name="Ten L.N."/>
            <person name="Im W.T."/>
        </authorList>
    </citation>
    <scope>NUCLEOTIDE SEQUENCE [LARGE SCALE GENOMIC DNA]</scope>
    <source>
        <strain evidence="8 9">KCTC 13059</strain>
    </source>
</reference>
<feature type="transmembrane region" description="Helical" evidence="6">
    <location>
        <begin position="342"/>
        <end position="362"/>
    </location>
</feature>
<keyword evidence="9" id="KW-1185">Reference proteome</keyword>
<evidence type="ECO:0000256" key="6">
    <source>
        <dbReference type="SAM" id="Phobius"/>
    </source>
</evidence>
<proteinExistence type="predicted"/>
<dbReference type="EMBL" id="RBAH01000008">
    <property type="protein sequence ID" value="RKN84418.1"/>
    <property type="molecule type" value="Genomic_DNA"/>
</dbReference>
<evidence type="ECO:0000256" key="2">
    <source>
        <dbReference type="ARBA" id="ARBA00022448"/>
    </source>
</evidence>
<dbReference type="InterPro" id="IPR011701">
    <property type="entry name" value="MFS"/>
</dbReference>
<evidence type="ECO:0000259" key="7">
    <source>
        <dbReference type="PROSITE" id="PS50850"/>
    </source>
</evidence>
<name>A0A3B0CI77_9BACL</name>